<dbReference type="Pfam" id="PF11522">
    <property type="entry name" value="Pik1"/>
    <property type="match status" value="1"/>
</dbReference>
<name>A0A397J1A3_9GLOM</name>
<dbReference type="InterPro" id="IPR021601">
    <property type="entry name" value="Phosphatidylino_kinase_fungi"/>
</dbReference>
<dbReference type="OrthoDB" id="10264149at2759"/>
<dbReference type="SUPFAM" id="SSF48371">
    <property type="entry name" value="ARM repeat"/>
    <property type="match status" value="1"/>
</dbReference>
<keyword evidence="5" id="KW-1185">Reference proteome</keyword>
<dbReference type="InterPro" id="IPR049160">
    <property type="entry name" value="PI4KB-PIK1_PIK"/>
</dbReference>
<comment type="caution">
    <text evidence="4">The sequence shown here is derived from an EMBL/GenBank/DDBJ whole genome shotgun (WGS) entry which is preliminary data.</text>
</comment>
<feature type="region of interest" description="Disordered" evidence="2">
    <location>
        <begin position="198"/>
        <end position="231"/>
    </location>
</feature>
<dbReference type="InterPro" id="IPR042236">
    <property type="entry name" value="PI3K_accessory_sf"/>
</dbReference>
<dbReference type="Gene3D" id="1.25.40.70">
    <property type="entry name" value="Phosphatidylinositol 3-kinase, accessory domain (PIK)"/>
    <property type="match status" value="1"/>
</dbReference>
<comment type="similarity">
    <text evidence="1">Belongs to the PI3/PI4-kinase family. Type III PI4K subfamily.</text>
</comment>
<evidence type="ECO:0000313" key="4">
    <source>
        <dbReference type="EMBL" id="RHZ81147.1"/>
    </source>
</evidence>
<dbReference type="InterPro" id="IPR016024">
    <property type="entry name" value="ARM-type_fold"/>
</dbReference>
<reference evidence="4 5" key="1">
    <citation type="submission" date="2018-08" db="EMBL/GenBank/DDBJ databases">
        <title>Genome and evolution of the arbuscular mycorrhizal fungus Diversispora epigaea (formerly Glomus versiforme) and its bacterial endosymbionts.</title>
        <authorList>
            <person name="Sun X."/>
            <person name="Fei Z."/>
            <person name="Harrison M."/>
        </authorList>
    </citation>
    <scope>NUCLEOTIDE SEQUENCE [LARGE SCALE GENOMIC DNA]</scope>
    <source>
        <strain evidence="4 5">IT104</strain>
    </source>
</reference>
<feature type="compositionally biased region" description="Polar residues" evidence="2">
    <location>
        <begin position="200"/>
        <end position="211"/>
    </location>
</feature>
<gene>
    <name evidence="4" type="ORF">Glove_123g82</name>
</gene>
<evidence type="ECO:0000256" key="2">
    <source>
        <dbReference type="SAM" id="MobiDB-lite"/>
    </source>
</evidence>
<dbReference type="Gene3D" id="6.10.140.1260">
    <property type="match status" value="1"/>
</dbReference>
<dbReference type="InterPro" id="IPR001263">
    <property type="entry name" value="PI3K_accessory_dom"/>
</dbReference>
<dbReference type="PROSITE" id="PS51545">
    <property type="entry name" value="PIK_HELICAL"/>
    <property type="match status" value="1"/>
</dbReference>
<feature type="domain" description="PIK helical" evidence="3">
    <location>
        <begin position="1"/>
        <end position="118"/>
    </location>
</feature>
<organism evidence="4 5">
    <name type="scientific">Diversispora epigaea</name>
    <dbReference type="NCBI Taxonomy" id="1348612"/>
    <lineage>
        <taxon>Eukaryota</taxon>
        <taxon>Fungi</taxon>
        <taxon>Fungi incertae sedis</taxon>
        <taxon>Mucoromycota</taxon>
        <taxon>Glomeromycotina</taxon>
        <taxon>Glomeromycetes</taxon>
        <taxon>Diversisporales</taxon>
        <taxon>Diversisporaceae</taxon>
        <taxon>Diversispora</taxon>
    </lineage>
</organism>
<dbReference type="Proteomes" id="UP000266861">
    <property type="component" value="Unassembled WGS sequence"/>
</dbReference>
<protein>
    <recommendedName>
        <fullName evidence="3">PIK helical domain-containing protein</fullName>
    </recommendedName>
</protein>
<evidence type="ECO:0000256" key="1">
    <source>
        <dbReference type="ARBA" id="ARBA00006209"/>
    </source>
</evidence>
<sequence>MSQQLLLRLFQSEHFNSWMAISYLFRYPDSVGIQHYLCNELRKFPMSEIEFFLPQLCHLLISRTTESVALECFVLESCEKSTHMAILTLWYLQAYRSDLSANPFSPAFAVCKRVLNKCQAIVFNEVQNDDDKIICSREISPRQVRENTFPALVGIGAMLGGIAAPMLMRSAGQIAIAQGRSARIFGISLGRQIERRRTHTGTVRTLKQSDIQNDDISNENNENQLQIESSSESESSCEKLIACYPNGLERIQKVYLQEVLKTEKRDPTGRRAIGVKRTKHQEYKEMSKTKKQKVTQQPSDLAESHDYPLKKRRATPHEEQILSSLLIYTDKIPDYEYENILQQLGSDWNYYVPKIDFGFLSIIGTRKKYMLGGITAIKKILKNKFN</sequence>
<dbReference type="EMBL" id="PQFF01000115">
    <property type="protein sequence ID" value="RHZ81147.1"/>
    <property type="molecule type" value="Genomic_DNA"/>
</dbReference>
<feature type="compositionally biased region" description="Low complexity" evidence="2">
    <location>
        <begin position="218"/>
        <end position="231"/>
    </location>
</feature>
<dbReference type="AlphaFoldDB" id="A0A397J1A3"/>
<feature type="region of interest" description="Disordered" evidence="2">
    <location>
        <begin position="277"/>
        <end position="304"/>
    </location>
</feature>
<evidence type="ECO:0000313" key="5">
    <source>
        <dbReference type="Proteomes" id="UP000266861"/>
    </source>
</evidence>
<dbReference type="FunFam" id="1.25.40.70:FF:000015">
    <property type="entry name" value="Related to PIK1-phosphatidylinositol 4-kinase"/>
    <property type="match status" value="1"/>
</dbReference>
<proteinExistence type="inferred from homology"/>
<accession>A0A397J1A3</accession>
<evidence type="ECO:0000259" key="3">
    <source>
        <dbReference type="PROSITE" id="PS51545"/>
    </source>
</evidence>
<dbReference type="GO" id="GO:0016773">
    <property type="term" value="F:phosphotransferase activity, alcohol group as acceptor"/>
    <property type="evidence" value="ECO:0007669"/>
    <property type="project" value="InterPro"/>
</dbReference>
<dbReference type="Pfam" id="PF21245">
    <property type="entry name" value="PI4KB-PIK1_PIK"/>
    <property type="match status" value="1"/>
</dbReference>
<dbReference type="STRING" id="1348612.A0A397J1A3"/>